<proteinExistence type="predicted"/>
<dbReference type="AlphaFoldDB" id="A0A183T9Q0"/>
<accession>A0A183T9Q0</accession>
<organism evidence="1">
    <name type="scientific">Schistocephalus solidus</name>
    <name type="common">Tapeworm</name>
    <dbReference type="NCBI Taxonomy" id="70667"/>
    <lineage>
        <taxon>Eukaryota</taxon>
        <taxon>Metazoa</taxon>
        <taxon>Spiralia</taxon>
        <taxon>Lophotrochozoa</taxon>
        <taxon>Platyhelminthes</taxon>
        <taxon>Cestoda</taxon>
        <taxon>Eucestoda</taxon>
        <taxon>Diphyllobothriidea</taxon>
        <taxon>Diphyllobothriidae</taxon>
        <taxon>Schistocephalus</taxon>
    </lineage>
</organism>
<name>A0A183T9Q0_SCHSO</name>
<sequence length="130" mass="13463">LRGALNPVVGARLKSQVKVVAEAVKNLSIDELEEYVKANLVPEDPICVVISTASTNIHKVVQSHASLIDATVKQPIVCCDAGASAEAAAKNALQSASASIGRLAIEDEASVSSSTPPLPLGLAYLLQYVT</sequence>
<protein>
    <submittedName>
        <fullName evidence="1">NBD_C domain-containing protein</fullName>
    </submittedName>
</protein>
<evidence type="ECO:0000313" key="1">
    <source>
        <dbReference type="WBParaSite" id="SSLN_0001370101-mRNA-1"/>
    </source>
</evidence>
<dbReference type="WBParaSite" id="SSLN_0001370101-mRNA-1">
    <property type="protein sequence ID" value="SSLN_0001370101-mRNA-1"/>
    <property type="gene ID" value="SSLN_0001370101"/>
</dbReference>
<reference evidence="1" key="1">
    <citation type="submission" date="2016-06" db="UniProtKB">
        <authorList>
            <consortium name="WormBaseParasite"/>
        </authorList>
    </citation>
    <scope>IDENTIFICATION</scope>
</reference>